<comment type="caution">
    <text evidence="10">The sequence shown here is derived from an EMBL/GenBank/DDBJ whole genome shotgun (WGS) entry which is preliminary data.</text>
</comment>
<dbReference type="SMART" id="SM00382">
    <property type="entry name" value="AAA"/>
    <property type="match status" value="1"/>
</dbReference>
<keyword evidence="3" id="KW-1003">Cell membrane</keyword>
<dbReference type="GO" id="GO:0005886">
    <property type="term" value="C:plasma membrane"/>
    <property type="evidence" value="ECO:0007669"/>
    <property type="project" value="UniProtKB-SubCell"/>
</dbReference>
<evidence type="ECO:0000256" key="2">
    <source>
        <dbReference type="ARBA" id="ARBA00022448"/>
    </source>
</evidence>
<protein>
    <submittedName>
        <fullName evidence="10">ABC-2 type transport system ATP-binding protein</fullName>
    </submittedName>
</protein>
<evidence type="ECO:0000256" key="7">
    <source>
        <dbReference type="ARBA" id="ARBA00023136"/>
    </source>
</evidence>
<dbReference type="OrthoDB" id="9788837at2"/>
<evidence type="ECO:0000256" key="4">
    <source>
        <dbReference type="ARBA" id="ARBA00022741"/>
    </source>
</evidence>
<dbReference type="GO" id="GO:0016887">
    <property type="term" value="F:ATP hydrolysis activity"/>
    <property type="evidence" value="ECO:0007669"/>
    <property type="project" value="InterPro"/>
</dbReference>
<sequence length="315" mass="33117">MDTAAVEVADMVKSYGSTSAVSGLSLTAARGAVTALLGPNGAGKTSTVEVCEGYRRADSGRVRVLGLDPVAHARALKPRVGVMLQSGGVPTGARTGEWLRLMASFHSRPVPADVLLERLGLASAAGTQYRNLSGGQKQRLAMAAAVIGRPELVFLDEPTAGLDPQARHASWELITELRAAGVGVLLTTHHMEEAERLADRIVIIDHGRAVAEGTTAELTDARQEVRFRATRELDTEALRSALPSPGHVAALDDGGADGCQYVVTTADSAAPGPAFLAAVTNWCAANAILPEGLRVQQRTLEDVFLELTGRDLRDS</sequence>
<dbReference type="PROSITE" id="PS50893">
    <property type="entry name" value="ABC_TRANSPORTER_2"/>
    <property type="match status" value="1"/>
</dbReference>
<dbReference type="AlphaFoldDB" id="A0A543NHT0"/>
<evidence type="ECO:0000256" key="5">
    <source>
        <dbReference type="ARBA" id="ARBA00022840"/>
    </source>
</evidence>
<organism evidence="10 11">
    <name type="scientific">Haloactinospora alba</name>
    <dbReference type="NCBI Taxonomy" id="405555"/>
    <lineage>
        <taxon>Bacteria</taxon>
        <taxon>Bacillati</taxon>
        <taxon>Actinomycetota</taxon>
        <taxon>Actinomycetes</taxon>
        <taxon>Streptosporangiales</taxon>
        <taxon>Nocardiopsidaceae</taxon>
        <taxon>Haloactinospora</taxon>
    </lineage>
</organism>
<evidence type="ECO:0000256" key="8">
    <source>
        <dbReference type="ARBA" id="ARBA00023251"/>
    </source>
</evidence>
<dbReference type="CDD" id="cd03230">
    <property type="entry name" value="ABC_DR_subfamily_A"/>
    <property type="match status" value="1"/>
</dbReference>
<evidence type="ECO:0000313" key="11">
    <source>
        <dbReference type="Proteomes" id="UP000317422"/>
    </source>
</evidence>
<dbReference type="GO" id="GO:0046677">
    <property type="term" value="P:response to antibiotic"/>
    <property type="evidence" value="ECO:0007669"/>
    <property type="project" value="UniProtKB-KW"/>
</dbReference>
<dbReference type="Pfam" id="PF00005">
    <property type="entry name" value="ABC_tran"/>
    <property type="match status" value="1"/>
</dbReference>
<feature type="domain" description="ABC transporter" evidence="9">
    <location>
        <begin position="6"/>
        <end position="231"/>
    </location>
</feature>
<dbReference type="InterPro" id="IPR017871">
    <property type="entry name" value="ABC_transporter-like_CS"/>
</dbReference>
<dbReference type="SUPFAM" id="SSF52540">
    <property type="entry name" value="P-loop containing nucleoside triphosphate hydrolases"/>
    <property type="match status" value="1"/>
</dbReference>
<dbReference type="Gene3D" id="3.40.50.300">
    <property type="entry name" value="P-loop containing nucleotide triphosphate hydrolases"/>
    <property type="match status" value="1"/>
</dbReference>
<comment type="subcellular location">
    <subcellularLocation>
        <location evidence="1">Cell membrane</location>
        <topology evidence="1">Peripheral membrane protein</topology>
    </subcellularLocation>
</comment>
<dbReference type="GO" id="GO:0005524">
    <property type="term" value="F:ATP binding"/>
    <property type="evidence" value="ECO:0007669"/>
    <property type="project" value="UniProtKB-KW"/>
</dbReference>
<accession>A0A543NHT0</accession>
<dbReference type="PROSITE" id="PS00211">
    <property type="entry name" value="ABC_TRANSPORTER_1"/>
    <property type="match status" value="1"/>
</dbReference>
<proteinExistence type="predicted"/>
<dbReference type="Proteomes" id="UP000317422">
    <property type="component" value="Unassembled WGS sequence"/>
</dbReference>
<keyword evidence="4" id="KW-0547">Nucleotide-binding</keyword>
<dbReference type="InterPro" id="IPR003593">
    <property type="entry name" value="AAA+_ATPase"/>
</dbReference>
<evidence type="ECO:0000313" key="10">
    <source>
        <dbReference type="EMBL" id="TQN31393.1"/>
    </source>
</evidence>
<keyword evidence="11" id="KW-1185">Reference proteome</keyword>
<evidence type="ECO:0000256" key="6">
    <source>
        <dbReference type="ARBA" id="ARBA00022967"/>
    </source>
</evidence>
<dbReference type="InterPro" id="IPR027417">
    <property type="entry name" value="P-loop_NTPase"/>
</dbReference>
<keyword evidence="8" id="KW-0046">Antibiotic resistance</keyword>
<gene>
    <name evidence="10" type="ORF">FHX37_1294</name>
</gene>
<keyword evidence="6" id="KW-1278">Translocase</keyword>
<dbReference type="InterPro" id="IPR050763">
    <property type="entry name" value="ABC_transporter_ATP-binding"/>
</dbReference>
<evidence type="ECO:0000256" key="3">
    <source>
        <dbReference type="ARBA" id="ARBA00022475"/>
    </source>
</evidence>
<dbReference type="PANTHER" id="PTHR42711:SF16">
    <property type="entry name" value="ABC TRANSPORTER ATP-BINDING PROTEIN"/>
    <property type="match status" value="1"/>
</dbReference>
<evidence type="ECO:0000256" key="1">
    <source>
        <dbReference type="ARBA" id="ARBA00004202"/>
    </source>
</evidence>
<reference evidence="10 11" key="1">
    <citation type="submission" date="2019-06" db="EMBL/GenBank/DDBJ databases">
        <title>Sequencing the genomes of 1000 actinobacteria strains.</title>
        <authorList>
            <person name="Klenk H.-P."/>
        </authorList>
    </citation>
    <scope>NUCLEOTIDE SEQUENCE [LARGE SCALE GENOMIC DNA]</scope>
    <source>
        <strain evidence="10 11">DSM 45015</strain>
    </source>
</reference>
<keyword evidence="7" id="KW-0472">Membrane</keyword>
<evidence type="ECO:0000259" key="9">
    <source>
        <dbReference type="PROSITE" id="PS50893"/>
    </source>
</evidence>
<name>A0A543NHT0_9ACTN</name>
<dbReference type="FunFam" id="3.40.50.300:FF:000589">
    <property type="entry name" value="ABC transporter, ATP-binding subunit"/>
    <property type="match status" value="1"/>
</dbReference>
<dbReference type="RefSeq" id="WP_141922711.1">
    <property type="nucleotide sequence ID" value="NZ_VFQC01000001.1"/>
</dbReference>
<keyword evidence="5 10" id="KW-0067">ATP-binding</keyword>
<dbReference type="PANTHER" id="PTHR42711">
    <property type="entry name" value="ABC TRANSPORTER ATP-BINDING PROTEIN"/>
    <property type="match status" value="1"/>
</dbReference>
<dbReference type="InterPro" id="IPR003439">
    <property type="entry name" value="ABC_transporter-like_ATP-bd"/>
</dbReference>
<dbReference type="EMBL" id="VFQC01000001">
    <property type="protein sequence ID" value="TQN31393.1"/>
    <property type="molecule type" value="Genomic_DNA"/>
</dbReference>
<keyword evidence="2" id="KW-0813">Transport</keyword>